<gene>
    <name evidence="2" type="ORF">ACFQGB_18825</name>
</gene>
<dbReference type="AlphaFoldDB" id="A0ABD5VLN4"/>
<proteinExistence type="predicted"/>
<dbReference type="EMBL" id="JBHSXN010000004">
    <property type="protein sequence ID" value="MFC6954926.1"/>
    <property type="molecule type" value="Genomic_DNA"/>
</dbReference>
<dbReference type="PROSITE" id="PS51318">
    <property type="entry name" value="TAT"/>
    <property type="match status" value="1"/>
</dbReference>
<dbReference type="RefSeq" id="WP_336351864.1">
    <property type="nucleotide sequence ID" value="NZ_JAZAQL010000004.1"/>
</dbReference>
<reference evidence="2 3" key="1">
    <citation type="journal article" date="2019" name="Int. J. Syst. Evol. Microbiol.">
        <title>The Global Catalogue of Microorganisms (GCM) 10K type strain sequencing project: providing services to taxonomists for standard genome sequencing and annotation.</title>
        <authorList>
            <consortium name="The Broad Institute Genomics Platform"/>
            <consortium name="The Broad Institute Genome Sequencing Center for Infectious Disease"/>
            <person name="Wu L."/>
            <person name="Ma J."/>
        </authorList>
    </citation>
    <scope>NUCLEOTIDE SEQUENCE [LARGE SCALE GENOMIC DNA]</scope>
    <source>
        <strain evidence="2 3">GX26</strain>
    </source>
</reference>
<feature type="region of interest" description="Disordered" evidence="1">
    <location>
        <begin position="24"/>
        <end position="57"/>
    </location>
</feature>
<dbReference type="InterPro" id="IPR006311">
    <property type="entry name" value="TAT_signal"/>
</dbReference>
<protein>
    <submittedName>
        <fullName evidence="2">Uncharacterized protein</fullName>
    </submittedName>
</protein>
<organism evidence="2 3">
    <name type="scientific">Halorubellus litoreus</name>
    <dbReference type="NCBI Taxonomy" id="755308"/>
    <lineage>
        <taxon>Archaea</taxon>
        <taxon>Methanobacteriati</taxon>
        <taxon>Methanobacteriota</taxon>
        <taxon>Stenosarchaea group</taxon>
        <taxon>Halobacteria</taxon>
        <taxon>Halobacteriales</taxon>
        <taxon>Halorubellaceae</taxon>
        <taxon>Halorubellus</taxon>
    </lineage>
</organism>
<comment type="caution">
    <text evidence="2">The sequence shown here is derived from an EMBL/GenBank/DDBJ whole genome shotgun (WGS) entry which is preliminary data.</text>
</comment>
<accession>A0ABD5VLN4</accession>
<feature type="compositionally biased region" description="Basic residues" evidence="1">
    <location>
        <begin position="100"/>
        <end position="110"/>
    </location>
</feature>
<evidence type="ECO:0000313" key="3">
    <source>
        <dbReference type="Proteomes" id="UP001596395"/>
    </source>
</evidence>
<evidence type="ECO:0000256" key="1">
    <source>
        <dbReference type="SAM" id="MobiDB-lite"/>
    </source>
</evidence>
<evidence type="ECO:0000313" key="2">
    <source>
        <dbReference type="EMBL" id="MFC6954926.1"/>
    </source>
</evidence>
<keyword evidence="3" id="KW-1185">Reference proteome</keyword>
<feature type="region of interest" description="Disordered" evidence="1">
    <location>
        <begin position="136"/>
        <end position="159"/>
    </location>
</feature>
<sequence>MARKHLNQSRRKVLKLTSSSLAGLAGVSTGAGSKAQSVGEERGTISAGPDQPVLTTNKKQGYVKGNRNVPVTKKSVQILHNKIMKEKGVNSAALPDVHARPKKKKSKRKKTIVGYGVNWKGSSPDILVKYAPSKVPEPVRRLSHPSVQNNVEESYQDVKTSHKDIDDFLDLGGDE</sequence>
<feature type="region of interest" description="Disordered" evidence="1">
    <location>
        <begin position="90"/>
        <end position="110"/>
    </location>
</feature>
<dbReference type="Proteomes" id="UP001596395">
    <property type="component" value="Unassembled WGS sequence"/>
</dbReference>
<name>A0ABD5VLN4_9EURY</name>